<dbReference type="OrthoDB" id="5464833at2"/>
<dbReference type="HOGENOM" id="CLU_108535_0_0_11"/>
<protein>
    <recommendedName>
        <fullName evidence="3">DUF2867 domain-containing protein</fullName>
    </recommendedName>
</protein>
<proteinExistence type="predicted"/>
<accession>C5C2N7</accession>
<sequence length="184" mass="20275">MSLADRIMPVAEFAEQHAAVIDAPRDAVWDAVTEFRFGDLRLAAPLFAARAAIGIVANGRRYRSPSPSMFVELAEYPGRERVLGLLGRWWRFGGADARADVRDLDAFSEFCEPGYGKAILVFRLEDAGSGRTRVVTQTRVVTTDAAAHRAMARYWALIRPGSGFIRHLMLRAVGRRARATAAAV</sequence>
<reference evidence="1 2" key="1">
    <citation type="journal article" date="2009" name="Stand. Genomic Sci.">
        <title>Complete genome sequence of Beutenbergia cavernae type strain (HKI 0122).</title>
        <authorList>
            <person name="Land M."/>
            <person name="Pukall R."/>
            <person name="Abt B."/>
            <person name="Goker M."/>
            <person name="Rohde M."/>
            <person name="Glavina Del Rio T."/>
            <person name="Tice H."/>
            <person name="Copeland A."/>
            <person name="Cheng J.F."/>
            <person name="Lucas S."/>
            <person name="Chen F."/>
            <person name="Nolan M."/>
            <person name="Bruce D."/>
            <person name="Goodwin L."/>
            <person name="Pitluck S."/>
            <person name="Ivanova N."/>
            <person name="Mavromatis K."/>
            <person name="Ovchinnikova G."/>
            <person name="Pati A."/>
            <person name="Chen A."/>
            <person name="Palaniappan K."/>
            <person name="Hauser L."/>
            <person name="Chang Y.J."/>
            <person name="Jefferies C.C."/>
            <person name="Saunders E."/>
            <person name="Brettin T."/>
            <person name="Detter J.C."/>
            <person name="Han C."/>
            <person name="Chain P."/>
            <person name="Bristow J."/>
            <person name="Eisen J.A."/>
            <person name="Markowitz V."/>
            <person name="Hugenholtz P."/>
            <person name="Kyrpides N.C."/>
            <person name="Klenk H.P."/>
            <person name="Lapidus A."/>
        </authorList>
    </citation>
    <scope>NUCLEOTIDE SEQUENCE [LARGE SCALE GENOMIC DNA]</scope>
    <source>
        <strain evidence="2">ATCC BAA-8 / DSM 12333 / NBRC 16432</strain>
    </source>
</reference>
<evidence type="ECO:0008006" key="3">
    <source>
        <dbReference type="Google" id="ProtNLM"/>
    </source>
</evidence>
<dbReference type="KEGG" id="bcv:Bcav_1465"/>
<dbReference type="EMBL" id="CP001618">
    <property type="protein sequence ID" value="ACQ79723.1"/>
    <property type="molecule type" value="Genomic_DNA"/>
</dbReference>
<dbReference type="Proteomes" id="UP000007962">
    <property type="component" value="Chromosome"/>
</dbReference>
<evidence type="ECO:0000313" key="1">
    <source>
        <dbReference type="EMBL" id="ACQ79723.1"/>
    </source>
</evidence>
<gene>
    <name evidence="1" type="ordered locus">Bcav_1465</name>
</gene>
<evidence type="ECO:0000313" key="2">
    <source>
        <dbReference type="Proteomes" id="UP000007962"/>
    </source>
</evidence>
<name>C5C2N7_BEUC1</name>
<organism evidence="1 2">
    <name type="scientific">Beutenbergia cavernae (strain ATCC BAA-8 / DSM 12333 / CCUG 43141 / JCM 11478 / NBRC 16432 / NCIMB 13614 / HKI 0122)</name>
    <dbReference type="NCBI Taxonomy" id="471853"/>
    <lineage>
        <taxon>Bacteria</taxon>
        <taxon>Bacillati</taxon>
        <taxon>Actinomycetota</taxon>
        <taxon>Actinomycetes</taxon>
        <taxon>Micrococcales</taxon>
        <taxon>Beutenbergiaceae</taxon>
        <taxon>Beutenbergia</taxon>
    </lineage>
</organism>
<dbReference type="eggNOG" id="ENOG50336H4">
    <property type="taxonomic scope" value="Bacteria"/>
</dbReference>
<dbReference type="RefSeq" id="WP_015881963.1">
    <property type="nucleotide sequence ID" value="NC_012669.1"/>
</dbReference>
<dbReference type="AlphaFoldDB" id="C5C2N7"/>
<keyword evidence="2" id="KW-1185">Reference proteome</keyword>